<dbReference type="GO" id="GO:0003723">
    <property type="term" value="F:RNA binding"/>
    <property type="evidence" value="ECO:0007669"/>
    <property type="project" value="InterPro"/>
</dbReference>
<evidence type="ECO:0000313" key="3">
    <source>
        <dbReference type="Proteomes" id="UP000324800"/>
    </source>
</evidence>
<dbReference type="EMBL" id="SNRW01009505">
    <property type="protein sequence ID" value="KAA6377893.1"/>
    <property type="molecule type" value="Genomic_DNA"/>
</dbReference>
<dbReference type="AlphaFoldDB" id="A0A5J4V5S7"/>
<accession>A0A5J4V5S7</accession>
<dbReference type="Pfam" id="PF00076">
    <property type="entry name" value="RRM_1"/>
    <property type="match status" value="1"/>
</dbReference>
<dbReference type="SUPFAM" id="SSF54928">
    <property type="entry name" value="RNA-binding domain, RBD"/>
    <property type="match status" value="1"/>
</dbReference>
<dbReference type="InterPro" id="IPR035979">
    <property type="entry name" value="RBD_domain_sf"/>
</dbReference>
<name>A0A5J4V5S7_9EUKA</name>
<dbReference type="Gene3D" id="3.30.70.330">
    <property type="match status" value="1"/>
</dbReference>
<gene>
    <name evidence="2" type="ORF">EZS28_026583</name>
</gene>
<dbReference type="OrthoDB" id="3800936at2759"/>
<dbReference type="Proteomes" id="UP000324800">
    <property type="component" value="Unassembled WGS sequence"/>
</dbReference>
<sequence length="92" mass="10852">MIYGVDIYAKKLMKNEDEEIKNLKLRSERLIIDDIPEDCKRQEILKIFPNTNIIKRALNFTDDTRQSHCAVVTFETDELAKDILIQIKRAEK</sequence>
<evidence type="ECO:0000259" key="1">
    <source>
        <dbReference type="Pfam" id="PF00076"/>
    </source>
</evidence>
<comment type="caution">
    <text evidence="2">The sequence shown here is derived from an EMBL/GenBank/DDBJ whole genome shotgun (WGS) entry which is preliminary data.</text>
</comment>
<evidence type="ECO:0000313" key="2">
    <source>
        <dbReference type="EMBL" id="KAA6377893.1"/>
    </source>
</evidence>
<proteinExistence type="predicted"/>
<feature type="domain" description="RRM" evidence="1">
    <location>
        <begin position="30"/>
        <end position="84"/>
    </location>
</feature>
<dbReference type="InterPro" id="IPR012677">
    <property type="entry name" value="Nucleotide-bd_a/b_plait_sf"/>
</dbReference>
<organism evidence="2 3">
    <name type="scientific">Streblomastix strix</name>
    <dbReference type="NCBI Taxonomy" id="222440"/>
    <lineage>
        <taxon>Eukaryota</taxon>
        <taxon>Metamonada</taxon>
        <taxon>Preaxostyla</taxon>
        <taxon>Oxymonadida</taxon>
        <taxon>Streblomastigidae</taxon>
        <taxon>Streblomastix</taxon>
    </lineage>
</organism>
<reference evidence="2 3" key="1">
    <citation type="submission" date="2019-03" db="EMBL/GenBank/DDBJ databases">
        <title>Single cell metagenomics reveals metabolic interactions within the superorganism composed of flagellate Streblomastix strix and complex community of Bacteroidetes bacteria on its surface.</title>
        <authorList>
            <person name="Treitli S.C."/>
            <person name="Kolisko M."/>
            <person name="Husnik F."/>
            <person name="Keeling P."/>
            <person name="Hampl V."/>
        </authorList>
    </citation>
    <scope>NUCLEOTIDE SEQUENCE [LARGE SCALE GENOMIC DNA]</scope>
    <source>
        <strain evidence="2">ST1C</strain>
    </source>
</reference>
<protein>
    <recommendedName>
        <fullName evidence="1">RRM domain-containing protein</fullName>
    </recommendedName>
</protein>
<dbReference type="InterPro" id="IPR000504">
    <property type="entry name" value="RRM_dom"/>
</dbReference>